<protein>
    <submittedName>
        <fullName evidence="2">Uncharacterized protein</fullName>
    </submittedName>
</protein>
<keyword evidence="1" id="KW-0812">Transmembrane</keyword>
<dbReference type="EMBL" id="BK032696">
    <property type="protein sequence ID" value="DAF55674.1"/>
    <property type="molecule type" value="Genomic_DNA"/>
</dbReference>
<sequence length="34" mass="3845">MQMTPEETNTVMNLIVGAITFVLGLFINPHKKKK</sequence>
<keyword evidence="1" id="KW-0472">Membrane</keyword>
<reference evidence="2" key="1">
    <citation type="journal article" date="2021" name="Proc. Natl. Acad. Sci. U.S.A.">
        <title>A Catalog of Tens of Thousands of Viruses from Human Metagenomes Reveals Hidden Associations with Chronic Diseases.</title>
        <authorList>
            <person name="Tisza M.J."/>
            <person name="Buck C.B."/>
        </authorList>
    </citation>
    <scope>NUCLEOTIDE SEQUENCE</scope>
    <source>
        <strain evidence="2">CtoGr7</strain>
    </source>
</reference>
<name>A0A8S5SYQ4_9VIRU</name>
<evidence type="ECO:0000313" key="2">
    <source>
        <dbReference type="EMBL" id="DAF55674.1"/>
    </source>
</evidence>
<evidence type="ECO:0000256" key="1">
    <source>
        <dbReference type="SAM" id="Phobius"/>
    </source>
</evidence>
<feature type="transmembrane region" description="Helical" evidence="1">
    <location>
        <begin position="12"/>
        <end position="28"/>
    </location>
</feature>
<organism evidence="2">
    <name type="scientific">Microviridae sp. ctoGr7</name>
    <dbReference type="NCBI Taxonomy" id="2827649"/>
    <lineage>
        <taxon>Viruses</taxon>
        <taxon>Monodnaviria</taxon>
        <taxon>Sangervirae</taxon>
        <taxon>Phixviricota</taxon>
        <taxon>Malgrandaviricetes</taxon>
        <taxon>Petitvirales</taxon>
        <taxon>Microviridae</taxon>
    </lineage>
</organism>
<keyword evidence="1" id="KW-1133">Transmembrane helix</keyword>
<proteinExistence type="predicted"/>
<accession>A0A8S5SYQ4</accession>